<comment type="caution">
    <text evidence="2">The sequence shown here is derived from an EMBL/GenBank/DDBJ whole genome shotgun (WGS) entry which is preliminary data.</text>
</comment>
<name>X1U1M6_9ZZZZ</name>
<accession>X1U1M6</accession>
<sequence length="56" mass="6584">MTQQLNGCITFWEVKLAQDRYLMAPATQALIENTVRYLKELEKLQEEVKQGKEVKQ</sequence>
<protein>
    <submittedName>
        <fullName evidence="2">Uncharacterized protein</fullName>
    </submittedName>
</protein>
<gene>
    <name evidence="2" type="ORF">S12H4_40520</name>
</gene>
<feature type="coiled-coil region" evidence="1">
    <location>
        <begin position="27"/>
        <end position="54"/>
    </location>
</feature>
<organism evidence="2">
    <name type="scientific">marine sediment metagenome</name>
    <dbReference type="NCBI Taxonomy" id="412755"/>
    <lineage>
        <taxon>unclassified sequences</taxon>
        <taxon>metagenomes</taxon>
        <taxon>ecological metagenomes</taxon>
    </lineage>
</organism>
<dbReference type="EMBL" id="BARW01024598">
    <property type="protein sequence ID" value="GAI93740.1"/>
    <property type="molecule type" value="Genomic_DNA"/>
</dbReference>
<proteinExistence type="predicted"/>
<dbReference type="AlphaFoldDB" id="X1U1M6"/>
<reference evidence="2" key="1">
    <citation type="journal article" date="2014" name="Front. Microbiol.">
        <title>High frequency of phylogenetically diverse reductive dehalogenase-homologous genes in deep subseafloor sedimentary metagenomes.</title>
        <authorList>
            <person name="Kawai M."/>
            <person name="Futagami T."/>
            <person name="Toyoda A."/>
            <person name="Takaki Y."/>
            <person name="Nishi S."/>
            <person name="Hori S."/>
            <person name="Arai W."/>
            <person name="Tsubouchi T."/>
            <person name="Morono Y."/>
            <person name="Uchiyama I."/>
            <person name="Ito T."/>
            <person name="Fujiyama A."/>
            <person name="Inagaki F."/>
            <person name="Takami H."/>
        </authorList>
    </citation>
    <scope>NUCLEOTIDE SEQUENCE</scope>
    <source>
        <strain evidence="2">Expedition CK06-06</strain>
    </source>
</reference>
<keyword evidence="1" id="KW-0175">Coiled coil</keyword>
<evidence type="ECO:0000313" key="2">
    <source>
        <dbReference type="EMBL" id="GAI93740.1"/>
    </source>
</evidence>
<evidence type="ECO:0000256" key="1">
    <source>
        <dbReference type="SAM" id="Coils"/>
    </source>
</evidence>